<protein>
    <recommendedName>
        <fullName evidence="3">Reverse transcriptase domain-containing protein</fullName>
    </recommendedName>
</protein>
<organism evidence="1 2">
    <name type="scientific">Candidatus Entotheonella gemina</name>
    <dbReference type="NCBI Taxonomy" id="1429439"/>
    <lineage>
        <taxon>Bacteria</taxon>
        <taxon>Pseudomonadati</taxon>
        <taxon>Nitrospinota/Tectimicrobiota group</taxon>
        <taxon>Candidatus Tectimicrobiota</taxon>
        <taxon>Candidatus Entotheonellia</taxon>
        <taxon>Candidatus Entotheonellales</taxon>
        <taxon>Candidatus Entotheonellaceae</taxon>
        <taxon>Candidatus Entotheonella</taxon>
    </lineage>
</organism>
<sequence length="194" mass="20880">MSKSQGRLQRSLRSSRVSYKQVMLFIRPPIALAPLLACRLIALNKNPGARPIGIGDTARRIIAKAVLFIAASDIQNAAGCLQLCGGQMSGIEAAVHATRSAFESDDVEAVLLVDATNAFNHINRQVALQNIRRLCPPIATILINSYRSNIDLFIDGEVIPSQEGTTQGDPLAMAMYGLATIPLIRKLDVTSSGR</sequence>
<proteinExistence type="predicted"/>
<reference evidence="1 2" key="1">
    <citation type="journal article" date="2014" name="Nature">
        <title>An environmental bacterial taxon with a large and distinct metabolic repertoire.</title>
        <authorList>
            <person name="Wilson M.C."/>
            <person name="Mori T."/>
            <person name="Ruckert C."/>
            <person name="Uria A.R."/>
            <person name="Helf M.J."/>
            <person name="Takada K."/>
            <person name="Gernert C."/>
            <person name="Steffens U.A."/>
            <person name="Heycke N."/>
            <person name="Schmitt S."/>
            <person name="Rinke C."/>
            <person name="Helfrich E.J."/>
            <person name="Brachmann A.O."/>
            <person name="Gurgui C."/>
            <person name="Wakimoto T."/>
            <person name="Kracht M."/>
            <person name="Crusemann M."/>
            <person name="Hentschel U."/>
            <person name="Abe I."/>
            <person name="Matsunaga S."/>
            <person name="Kalinowski J."/>
            <person name="Takeyama H."/>
            <person name="Piel J."/>
        </authorList>
    </citation>
    <scope>NUCLEOTIDE SEQUENCE [LARGE SCALE GENOMIC DNA]</scope>
    <source>
        <strain evidence="2">TSY2</strain>
    </source>
</reference>
<dbReference type="EMBL" id="AZHX01002287">
    <property type="protein sequence ID" value="ETW95667.1"/>
    <property type="molecule type" value="Genomic_DNA"/>
</dbReference>
<dbReference type="HOGENOM" id="CLU_1400247_0_0_7"/>
<keyword evidence="2" id="KW-1185">Reference proteome</keyword>
<evidence type="ECO:0000313" key="2">
    <source>
        <dbReference type="Proteomes" id="UP000019140"/>
    </source>
</evidence>
<name>W4LCF0_9BACT</name>
<dbReference type="Proteomes" id="UP000019140">
    <property type="component" value="Unassembled WGS sequence"/>
</dbReference>
<evidence type="ECO:0008006" key="3">
    <source>
        <dbReference type="Google" id="ProtNLM"/>
    </source>
</evidence>
<accession>W4LCF0</accession>
<evidence type="ECO:0000313" key="1">
    <source>
        <dbReference type="EMBL" id="ETW95667.1"/>
    </source>
</evidence>
<comment type="caution">
    <text evidence="1">The sequence shown here is derived from an EMBL/GenBank/DDBJ whole genome shotgun (WGS) entry which is preliminary data.</text>
</comment>
<gene>
    <name evidence="1" type="ORF">ETSY2_47825</name>
</gene>
<dbReference type="AlphaFoldDB" id="W4LCF0"/>